<evidence type="ECO:0000313" key="7">
    <source>
        <dbReference type="EMBL" id="SHI80411.1"/>
    </source>
</evidence>
<dbReference type="InterPro" id="IPR006140">
    <property type="entry name" value="D-isomer_DH_NAD-bd"/>
</dbReference>
<protein>
    <submittedName>
        <fullName evidence="7">D-3-phosphoglycerate dehydrogenase</fullName>
    </submittedName>
</protein>
<evidence type="ECO:0000256" key="1">
    <source>
        <dbReference type="ARBA" id="ARBA00005854"/>
    </source>
</evidence>
<dbReference type="Pfam" id="PF00389">
    <property type="entry name" value="2-Hacid_dh"/>
    <property type="match status" value="1"/>
</dbReference>
<keyword evidence="2 4" id="KW-0560">Oxidoreductase</keyword>
<dbReference type="PANTHER" id="PTHR43761:SF1">
    <property type="entry name" value="D-ISOMER SPECIFIC 2-HYDROXYACID DEHYDROGENASE CATALYTIC DOMAIN-CONTAINING PROTEIN-RELATED"/>
    <property type="match status" value="1"/>
</dbReference>
<dbReference type="OrthoDB" id="9805416at2"/>
<accession>A0A1M6E4P9</accession>
<dbReference type="InterPro" id="IPR006139">
    <property type="entry name" value="D-isomer_2_OHA_DH_cat_dom"/>
</dbReference>
<dbReference type="GO" id="GO:0051287">
    <property type="term" value="F:NAD binding"/>
    <property type="evidence" value="ECO:0007669"/>
    <property type="project" value="InterPro"/>
</dbReference>
<feature type="domain" description="D-isomer specific 2-hydroxyacid dehydrogenase catalytic" evidence="5">
    <location>
        <begin position="4"/>
        <end position="312"/>
    </location>
</feature>
<evidence type="ECO:0000256" key="3">
    <source>
        <dbReference type="ARBA" id="ARBA00023027"/>
    </source>
</evidence>
<keyword evidence="8" id="KW-1185">Reference proteome</keyword>
<keyword evidence="3" id="KW-0520">NAD</keyword>
<dbReference type="STRING" id="1121476.SAMN02745751_01063"/>
<dbReference type="PROSITE" id="PS00670">
    <property type="entry name" value="D_2_HYDROXYACID_DH_2"/>
    <property type="match status" value="1"/>
</dbReference>
<evidence type="ECO:0000256" key="2">
    <source>
        <dbReference type="ARBA" id="ARBA00023002"/>
    </source>
</evidence>
<dbReference type="EMBL" id="FQZL01000007">
    <property type="protein sequence ID" value="SHI80411.1"/>
    <property type="molecule type" value="Genomic_DNA"/>
</dbReference>
<comment type="similarity">
    <text evidence="1 4">Belongs to the D-isomer specific 2-hydroxyacid dehydrogenase family.</text>
</comment>
<gene>
    <name evidence="7" type="ORF">SAMN02745751_01063</name>
</gene>
<dbReference type="SUPFAM" id="SSF51735">
    <property type="entry name" value="NAD(P)-binding Rossmann-fold domains"/>
    <property type="match status" value="1"/>
</dbReference>
<proteinExistence type="inferred from homology"/>
<evidence type="ECO:0000313" key="8">
    <source>
        <dbReference type="Proteomes" id="UP000184052"/>
    </source>
</evidence>
<dbReference type="InterPro" id="IPR036291">
    <property type="entry name" value="NAD(P)-bd_dom_sf"/>
</dbReference>
<name>A0A1M6E4P9_9FIRM</name>
<dbReference type="SUPFAM" id="SSF52283">
    <property type="entry name" value="Formate/glycerate dehydrogenase catalytic domain-like"/>
    <property type="match status" value="1"/>
</dbReference>
<reference evidence="7 8" key="1">
    <citation type="submission" date="2016-11" db="EMBL/GenBank/DDBJ databases">
        <authorList>
            <person name="Jaros S."/>
            <person name="Januszkiewicz K."/>
            <person name="Wedrychowicz H."/>
        </authorList>
    </citation>
    <scope>NUCLEOTIDE SEQUENCE [LARGE SCALE GENOMIC DNA]</scope>
    <source>
        <strain evidence="7 8">DSM 17477</strain>
    </source>
</reference>
<dbReference type="PANTHER" id="PTHR43761">
    <property type="entry name" value="D-ISOMER SPECIFIC 2-HYDROXYACID DEHYDROGENASE FAMILY PROTEIN (AFU_ORTHOLOGUE AFUA_1G13630)"/>
    <property type="match status" value="1"/>
</dbReference>
<dbReference type="RefSeq" id="WP_073048262.1">
    <property type="nucleotide sequence ID" value="NZ_FQZL01000007.1"/>
</dbReference>
<organism evidence="7 8">
    <name type="scientific">Dethiosulfatibacter aminovorans DSM 17477</name>
    <dbReference type="NCBI Taxonomy" id="1121476"/>
    <lineage>
        <taxon>Bacteria</taxon>
        <taxon>Bacillati</taxon>
        <taxon>Bacillota</taxon>
        <taxon>Tissierellia</taxon>
        <taxon>Dethiosulfatibacter</taxon>
    </lineage>
</organism>
<evidence type="ECO:0000259" key="5">
    <source>
        <dbReference type="Pfam" id="PF00389"/>
    </source>
</evidence>
<dbReference type="Pfam" id="PF02826">
    <property type="entry name" value="2-Hacid_dh_C"/>
    <property type="match status" value="1"/>
</dbReference>
<evidence type="ECO:0000259" key="6">
    <source>
        <dbReference type="Pfam" id="PF02826"/>
    </source>
</evidence>
<feature type="domain" description="D-isomer specific 2-hydroxyacid dehydrogenase NAD-binding" evidence="6">
    <location>
        <begin position="107"/>
        <end position="282"/>
    </location>
</feature>
<dbReference type="FunFam" id="3.40.50.720:FF:000203">
    <property type="entry name" value="D-3-phosphoglycerate dehydrogenase (SerA)"/>
    <property type="match status" value="1"/>
</dbReference>
<dbReference type="Gene3D" id="3.40.50.720">
    <property type="entry name" value="NAD(P)-binding Rossmann-like Domain"/>
    <property type="match status" value="2"/>
</dbReference>
<evidence type="ECO:0000256" key="4">
    <source>
        <dbReference type="RuleBase" id="RU003719"/>
    </source>
</evidence>
<dbReference type="InterPro" id="IPR050418">
    <property type="entry name" value="D-iso_2-hydroxyacid_DH_PdxB"/>
</dbReference>
<dbReference type="InterPro" id="IPR029753">
    <property type="entry name" value="D-isomer_DH_CS"/>
</dbReference>
<dbReference type="AlphaFoldDB" id="A0A1M6E4P9"/>
<sequence>MNIVVLDEMTLSERQLEELRKMGNVIRYADNPGNDQEILERAVNADILIVGFTNISDEILCSLKKTRMIALWSTGYNQLNLEAARRNDIAVTNVRGYARNAVAELTIGLMLSVLRKITVACNDVKTSKALNWDRFSGSELTGKTLGIVGTGVIGKRVAEIATGFNMNILGYDPYPDHEFSSKTGLEYVGYDELLCKSDIVTLHLPLLKSTKNILDKSKLDQMKPNSVVINAARAGIVNQDDLCEVLANKSIGGAGLDDIILNTPSGKELMKMDNVVITPHIGFNTSEALISKMDLCIENIRSFIENNPINVLN</sequence>
<dbReference type="GO" id="GO:0016616">
    <property type="term" value="F:oxidoreductase activity, acting on the CH-OH group of donors, NAD or NADP as acceptor"/>
    <property type="evidence" value="ECO:0007669"/>
    <property type="project" value="InterPro"/>
</dbReference>
<dbReference type="Proteomes" id="UP000184052">
    <property type="component" value="Unassembled WGS sequence"/>
</dbReference>